<dbReference type="Pfam" id="PF08501">
    <property type="entry name" value="Shikimate_dh_N"/>
    <property type="match status" value="1"/>
</dbReference>
<accession>A0AAE0FG98</accession>
<dbReference type="Pfam" id="PF01488">
    <property type="entry name" value="Shikimate_DH"/>
    <property type="match status" value="1"/>
</dbReference>
<evidence type="ECO:0000256" key="4">
    <source>
        <dbReference type="ARBA" id="ARBA00023002"/>
    </source>
</evidence>
<organism evidence="9 10">
    <name type="scientific">Cymbomonas tetramitiformis</name>
    <dbReference type="NCBI Taxonomy" id="36881"/>
    <lineage>
        <taxon>Eukaryota</taxon>
        <taxon>Viridiplantae</taxon>
        <taxon>Chlorophyta</taxon>
        <taxon>Pyramimonadophyceae</taxon>
        <taxon>Pyramimonadales</taxon>
        <taxon>Pyramimonadaceae</taxon>
        <taxon>Cymbomonas</taxon>
    </lineage>
</organism>
<dbReference type="EC" id="1.1.1.25" evidence="1"/>
<dbReference type="GO" id="GO:0008652">
    <property type="term" value="P:amino acid biosynthetic process"/>
    <property type="evidence" value="ECO:0007669"/>
    <property type="project" value="UniProtKB-KW"/>
</dbReference>
<dbReference type="GO" id="GO:0004764">
    <property type="term" value="F:shikimate 3-dehydrogenase (NADP+) activity"/>
    <property type="evidence" value="ECO:0007669"/>
    <property type="project" value="UniProtKB-EC"/>
</dbReference>
<dbReference type="InterPro" id="IPR022893">
    <property type="entry name" value="Shikimate_DH_fam"/>
</dbReference>
<evidence type="ECO:0000313" key="10">
    <source>
        <dbReference type="Proteomes" id="UP001190700"/>
    </source>
</evidence>
<feature type="domain" description="Shikimate dehydrogenase substrate binding N-terminal" evidence="7">
    <location>
        <begin position="30"/>
        <end position="110"/>
    </location>
</feature>
<dbReference type="PANTHER" id="PTHR21089:SF1">
    <property type="entry name" value="BIFUNCTIONAL 3-DEHYDROQUINATE DEHYDRATASE_SHIKIMATE DEHYDROGENASE, CHLOROPLASTIC"/>
    <property type="match status" value="1"/>
</dbReference>
<evidence type="ECO:0000259" key="6">
    <source>
        <dbReference type="Pfam" id="PF01488"/>
    </source>
</evidence>
<dbReference type="Gene3D" id="3.40.50.720">
    <property type="entry name" value="NAD(P)-binding Rossmann-like Domain"/>
    <property type="match status" value="1"/>
</dbReference>
<feature type="non-terminal residue" evidence="9">
    <location>
        <position position="1"/>
    </location>
</feature>
<reference evidence="9 10" key="1">
    <citation type="journal article" date="2015" name="Genome Biol. Evol.">
        <title>Comparative Genomics of a Bacterivorous Green Alga Reveals Evolutionary Causalities and Consequences of Phago-Mixotrophic Mode of Nutrition.</title>
        <authorList>
            <person name="Burns J.A."/>
            <person name="Paasch A."/>
            <person name="Narechania A."/>
            <person name="Kim E."/>
        </authorList>
    </citation>
    <scope>NUCLEOTIDE SEQUENCE [LARGE SCALE GENOMIC DNA]</scope>
    <source>
        <strain evidence="9 10">PLY_AMNH</strain>
    </source>
</reference>
<dbReference type="InterPro" id="IPR046346">
    <property type="entry name" value="Aminoacid_DH-like_N_sf"/>
</dbReference>
<evidence type="ECO:0000259" key="7">
    <source>
        <dbReference type="Pfam" id="PF08501"/>
    </source>
</evidence>
<dbReference type="PANTHER" id="PTHR21089">
    <property type="entry name" value="SHIKIMATE DEHYDROGENASE"/>
    <property type="match status" value="1"/>
</dbReference>
<sequence length="302" mass="31345">VRGEDMTWNGLELAACRLPIQNPDTPVYGVIGNPVGHSRSPALHNGALASCSMPGVYVPLLVDSLPDFLAAFPSNDYAGFSVTIPHKEAALECCDEVDPVAQSIGAVNTIIRQPDGSLKGYNTDWEAAIGAIEAQLGSGERPLEGKTVVVVGAGGAGRGVAFGARHKGAARVLIANRNPERAEALAASIEGAEAVSWEDLQEGHVAGDVLANTTSVGMVPNVEDTPVPAAGLQKAKYALVFDAVYTPMETRLLKDAAASGSITVSGLEMFVGQAAAQFKLFTGEAGPVDLMRQKVLDSLQAN</sequence>
<dbReference type="InterPro" id="IPR006151">
    <property type="entry name" value="Shikm_DH/Glu-tRNA_Rdtase"/>
</dbReference>
<dbReference type="SUPFAM" id="SSF53223">
    <property type="entry name" value="Aminoacid dehydrogenase-like, N-terminal domain"/>
    <property type="match status" value="1"/>
</dbReference>
<keyword evidence="5" id="KW-0057">Aromatic amino acid biosynthesis</keyword>
<dbReference type="InterPro" id="IPR011342">
    <property type="entry name" value="Shikimate_DH"/>
</dbReference>
<dbReference type="HAMAP" id="MF_00222">
    <property type="entry name" value="Shikimate_DH_AroE"/>
    <property type="match status" value="1"/>
</dbReference>
<dbReference type="EMBL" id="LGRX02019050">
    <property type="protein sequence ID" value="KAK3259034.1"/>
    <property type="molecule type" value="Genomic_DNA"/>
</dbReference>
<evidence type="ECO:0000259" key="8">
    <source>
        <dbReference type="Pfam" id="PF18317"/>
    </source>
</evidence>
<dbReference type="NCBIfam" id="TIGR00507">
    <property type="entry name" value="aroE"/>
    <property type="match status" value="1"/>
</dbReference>
<evidence type="ECO:0000256" key="2">
    <source>
        <dbReference type="ARBA" id="ARBA00022605"/>
    </source>
</evidence>
<gene>
    <name evidence="9" type="ORF">CYMTET_31949</name>
</gene>
<proteinExistence type="inferred from homology"/>
<dbReference type="GO" id="GO:0050661">
    <property type="term" value="F:NADP binding"/>
    <property type="evidence" value="ECO:0007669"/>
    <property type="project" value="InterPro"/>
</dbReference>
<dbReference type="GO" id="GO:0019632">
    <property type="term" value="P:shikimate metabolic process"/>
    <property type="evidence" value="ECO:0007669"/>
    <property type="project" value="InterPro"/>
</dbReference>
<dbReference type="SUPFAM" id="SSF51735">
    <property type="entry name" value="NAD(P)-binding Rossmann-fold domains"/>
    <property type="match status" value="1"/>
</dbReference>
<dbReference type="GO" id="GO:0009423">
    <property type="term" value="P:chorismate biosynthetic process"/>
    <property type="evidence" value="ECO:0007669"/>
    <property type="project" value="TreeGrafter"/>
</dbReference>
<keyword evidence="3" id="KW-0521">NADP</keyword>
<dbReference type="GO" id="GO:0009073">
    <property type="term" value="P:aromatic amino acid family biosynthetic process"/>
    <property type="evidence" value="ECO:0007669"/>
    <property type="project" value="UniProtKB-KW"/>
</dbReference>
<dbReference type="InterPro" id="IPR041121">
    <property type="entry name" value="SDH_C"/>
</dbReference>
<evidence type="ECO:0000256" key="1">
    <source>
        <dbReference type="ARBA" id="ARBA00012962"/>
    </source>
</evidence>
<keyword evidence="4" id="KW-0560">Oxidoreductase</keyword>
<evidence type="ECO:0000313" key="9">
    <source>
        <dbReference type="EMBL" id="KAK3259034.1"/>
    </source>
</evidence>
<dbReference type="Pfam" id="PF18317">
    <property type="entry name" value="SDH_C"/>
    <property type="match status" value="1"/>
</dbReference>
<dbReference type="Proteomes" id="UP001190700">
    <property type="component" value="Unassembled WGS sequence"/>
</dbReference>
<evidence type="ECO:0000256" key="3">
    <source>
        <dbReference type="ARBA" id="ARBA00022857"/>
    </source>
</evidence>
<dbReference type="Gene3D" id="3.40.50.10860">
    <property type="entry name" value="Leucine Dehydrogenase, chain A, domain 1"/>
    <property type="match status" value="1"/>
</dbReference>
<dbReference type="AlphaFoldDB" id="A0AAE0FG98"/>
<keyword evidence="2" id="KW-0028">Amino-acid biosynthesis</keyword>
<feature type="domain" description="Quinate/shikimate 5-dehydrogenase/glutamyl-tRNA reductase" evidence="6">
    <location>
        <begin position="143"/>
        <end position="215"/>
    </location>
</feature>
<evidence type="ECO:0000256" key="5">
    <source>
        <dbReference type="ARBA" id="ARBA00023141"/>
    </source>
</evidence>
<protein>
    <recommendedName>
        <fullName evidence="1">shikimate dehydrogenase (NADP(+))</fullName>
        <ecNumber evidence="1">1.1.1.25</ecNumber>
    </recommendedName>
</protein>
<dbReference type="InterPro" id="IPR013708">
    <property type="entry name" value="Shikimate_DH-bd_N"/>
</dbReference>
<comment type="caution">
    <text evidence="9">The sequence shown here is derived from an EMBL/GenBank/DDBJ whole genome shotgun (WGS) entry which is preliminary data.</text>
</comment>
<keyword evidence="10" id="KW-1185">Reference proteome</keyword>
<feature type="domain" description="SDH C-terminal" evidence="8">
    <location>
        <begin position="266"/>
        <end position="296"/>
    </location>
</feature>
<dbReference type="CDD" id="cd01065">
    <property type="entry name" value="NAD_bind_Shikimate_DH"/>
    <property type="match status" value="1"/>
</dbReference>
<dbReference type="InterPro" id="IPR036291">
    <property type="entry name" value="NAD(P)-bd_dom_sf"/>
</dbReference>
<name>A0AAE0FG98_9CHLO</name>